<protein>
    <recommendedName>
        <fullName evidence="2">N-acetylmuramoyl-L-alanine amidase</fullName>
        <ecNumber evidence="2">3.5.1.28</ecNumber>
    </recommendedName>
</protein>
<dbReference type="PANTHER" id="PTHR30417">
    <property type="entry name" value="N-ACETYLMURAMOYL-L-ALANINE AMIDASE AMID"/>
    <property type="match status" value="1"/>
</dbReference>
<dbReference type="SMART" id="SM00644">
    <property type="entry name" value="Ami_2"/>
    <property type="match status" value="1"/>
</dbReference>
<dbReference type="GO" id="GO:0009253">
    <property type="term" value="P:peptidoglycan catabolic process"/>
    <property type="evidence" value="ECO:0007669"/>
    <property type="project" value="InterPro"/>
</dbReference>
<keyword evidence="4" id="KW-0961">Cell wall biogenesis/degradation</keyword>
<gene>
    <name evidence="6" type="ORF">BDD14_6294</name>
</gene>
<evidence type="ECO:0000256" key="4">
    <source>
        <dbReference type="ARBA" id="ARBA00023316"/>
    </source>
</evidence>
<dbReference type="EMBL" id="SHKW01000007">
    <property type="protein sequence ID" value="RZU29690.1"/>
    <property type="molecule type" value="Genomic_DNA"/>
</dbReference>
<dbReference type="GO" id="GO:0071555">
    <property type="term" value="P:cell wall organization"/>
    <property type="evidence" value="ECO:0007669"/>
    <property type="project" value="UniProtKB-KW"/>
</dbReference>
<dbReference type="Pfam" id="PF01510">
    <property type="entry name" value="Amidase_2"/>
    <property type="match status" value="1"/>
</dbReference>
<dbReference type="OrthoDB" id="9794842at2"/>
<dbReference type="SUPFAM" id="SSF55846">
    <property type="entry name" value="N-acetylmuramoyl-L-alanine amidase-like"/>
    <property type="match status" value="1"/>
</dbReference>
<evidence type="ECO:0000256" key="1">
    <source>
        <dbReference type="ARBA" id="ARBA00001561"/>
    </source>
</evidence>
<evidence type="ECO:0000313" key="6">
    <source>
        <dbReference type="EMBL" id="RZU29690.1"/>
    </source>
</evidence>
<proteinExistence type="predicted"/>
<dbReference type="GO" id="GO:0008745">
    <property type="term" value="F:N-acetylmuramoyl-L-alanine amidase activity"/>
    <property type="evidence" value="ECO:0007669"/>
    <property type="project" value="UniProtKB-EC"/>
</dbReference>
<dbReference type="InterPro" id="IPR051206">
    <property type="entry name" value="NAMLAA_amidase_2"/>
</dbReference>
<dbReference type="EC" id="3.5.1.28" evidence="2"/>
<keyword evidence="3" id="KW-0378">Hydrolase</keyword>
<evidence type="ECO:0000256" key="2">
    <source>
        <dbReference type="ARBA" id="ARBA00011901"/>
    </source>
</evidence>
<dbReference type="Proteomes" id="UP000292958">
    <property type="component" value="Unassembled WGS sequence"/>
</dbReference>
<feature type="domain" description="N-acetylmuramoyl-L-alanine amidase" evidence="5">
    <location>
        <begin position="20"/>
        <end position="194"/>
    </location>
</feature>
<name>A0A4Q7XZ74_9BACT</name>
<evidence type="ECO:0000259" key="5">
    <source>
        <dbReference type="SMART" id="SM00644"/>
    </source>
</evidence>
<dbReference type="PANTHER" id="PTHR30417:SF1">
    <property type="entry name" value="N-ACETYLMURAMOYL-L-ALANINE AMIDASE AMID"/>
    <property type="match status" value="1"/>
</dbReference>
<sequence length="201" mass="22793">MLSIDKDGVVHDASVKVDLIPAISHGPLTVIGALVVHQTDSKTAASTLAEYKRTTRGTGAHFLIDKDGTIYQTVSVKQKCWHVGPIYSRCYQRHPCVAKQEQQYRIWEKTDRRAFIHSVDHIEEGKKYPDRYPDNSDSIGIEIVGKAIDENNYEQPTTDQQIAIKWLVGELLVALKLQRTDVYRHPQLSRKNAGEARDANW</sequence>
<evidence type="ECO:0000313" key="7">
    <source>
        <dbReference type="Proteomes" id="UP000292958"/>
    </source>
</evidence>
<comment type="caution">
    <text evidence="6">The sequence shown here is derived from an EMBL/GenBank/DDBJ whole genome shotgun (WGS) entry which is preliminary data.</text>
</comment>
<reference evidence="6 7" key="1">
    <citation type="submission" date="2019-02" db="EMBL/GenBank/DDBJ databases">
        <title>Genomic Encyclopedia of Archaeal and Bacterial Type Strains, Phase II (KMG-II): from individual species to whole genera.</title>
        <authorList>
            <person name="Goeker M."/>
        </authorList>
    </citation>
    <scope>NUCLEOTIDE SEQUENCE [LARGE SCALE GENOMIC DNA]</scope>
    <source>
        <strain evidence="6 7">DSM 18101</strain>
    </source>
</reference>
<dbReference type="AlphaFoldDB" id="A0A4Q7XZ74"/>
<keyword evidence="7" id="KW-1185">Reference proteome</keyword>
<dbReference type="RefSeq" id="WP_130424955.1">
    <property type="nucleotide sequence ID" value="NZ_SHKW01000007.1"/>
</dbReference>
<dbReference type="GO" id="GO:0009254">
    <property type="term" value="P:peptidoglycan turnover"/>
    <property type="evidence" value="ECO:0007669"/>
    <property type="project" value="TreeGrafter"/>
</dbReference>
<dbReference type="Gene3D" id="3.40.80.10">
    <property type="entry name" value="Peptidoglycan recognition protein-like"/>
    <property type="match status" value="1"/>
</dbReference>
<dbReference type="CDD" id="cd06583">
    <property type="entry name" value="PGRP"/>
    <property type="match status" value="1"/>
</dbReference>
<comment type="catalytic activity">
    <reaction evidence="1">
        <text>Hydrolyzes the link between N-acetylmuramoyl residues and L-amino acid residues in certain cell-wall glycopeptides.</text>
        <dbReference type="EC" id="3.5.1.28"/>
    </reaction>
</comment>
<dbReference type="InterPro" id="IPR002502">
    <property type="entry name" value="Amidase_domain"/>
</dbReference>
<evidence type="ECO:0000256" key="3">
    <source>
        <dbReference type="ARBA" id="ARBA00022801"/>
    </source>
</evidence>
<organism evidence="6 7">
    <name type="scientific">Edaphobacter modestus</name>
    <dbReference type="NCBI Taxonomy" id="388466"/>
    <lineage>
        <taxon>Bacteria</taxon>
        <taxon>Pseudomonadati</taxon>
        <taxon>Acidobacteriota</taxon>
        <taxon>Terriglobia</taxon>
        <taxon>Terriglobales</taxon>
        <taxon>Acidobacteriaceae</taxon>
        <taxon>Edaphobacter</taxon>
    </lineage>
</organism>
<dbReference type="InterPro" id="IPR036505">
    <property type="entry name" value="Amidase/PGRP_sf"/>
</dbReference>
<accession>A0A4Q7XZ74</accession>